<dbReference type="Proteomes" id="UP000316801">
    <property type="component" value="Unassembled WGS sequence"/>
</dbReference>
<dbReference type="InterPro" id="IPR013022">
    <property type="entry name" value="Xyl_isomerase-like_TIM-brl"/>
</dbReference>
<evidence type="ECO:0000313" key="2">
    <source>
        <dbReference type="EMBL" id="TRL36370.1"/>
    </source>
</evidence>
<name>A0A549T3D7_9HYPH</name>
<organism evidence="2 3">
    <name type="scientific">Rhizobium straminoryzae</name>
    <dbReference type="NCBI Taxonomy" id="1387186"/>
    <lineage>
        <taxon>Bacteria</taxon>
        <taxon>Pseudomonadati</taxon>
        <taxon>Pseudomonadota</taxon>
        <taxon>Alphaproteobacteria</taxon>
        <taxon>Hyphomicrobiales</taxon>
        <taxon>Rhizobiaceae</taxon>
        <taxon>Rhizobium/Agrobacterium group</taxon>
        <taxon>Rhizobium</taxon>
    </lineage>
</organism>
<accession>A0A549T3D7</accession>
<dbReference type="InterPro" id="IPR050312">
    <property type="entry name" value="IolE/XylAMocC-like"/>
</dbReference>
<dbReference type="EMBL" id="VJMG01000055">
    <property type="protein sequence ID" value="TRL36370.1"/>
    <property type="molecule type" value="Genomic_DNA"/>
</dbReference>
<proteinExistence type="predicted"/>
<dbReference type="PANTHER" id="PTHR12110:SF21">
    <property type="entry name" value="XYLOSE ISOMERASE-LIKE TIM BARREL DOMAIN-CONTAINING PROTEIN"/>
    <property type="match status" value="1"/>
</dbReference>
<dbReference type="AlphaFoldDB" id="A0A549T3D7"/>
<dbReference type="InterPro" id="IPR036237">
    <property type="entry name" value="Xyl_isomerase-like_sf"/>
</dbReference>
<gene>
    <name evidence="2" type="ORF">FNA46_18160</name>
</gene>
<protein>
    <submittedName>
        <fullName evidence="2">Sugar phosphate isomerase/epimerase</fullName>
    </submittedName>
</protein>
<dbReference type="PANTHER" id="PTHR12110">
    <property type="entry name" value="HYDROXYPYRUVATE ISOMERASE"/>
    <property type="match status" value="1"/>
</dbReference>
<dbReference type="GO" id="GO:0016853">
    <property type="term" value="F:isomerase activity"/>
    <property type="evidence" value="ECO:0007669"/>
    <property type="project" value="UniProtKB-KW"/>
</dbReference>
<reference evidence="2 3" key="1">
    <citation type="submission" date="2019-07" db="EMBL/GenBank/DDBJ databases">
        <title>Ln-dependent methylotrophs.</title>
        <authorList>
            <person name="Tani A."/>
        </authorList>
    </citation>
    <scope>NUCLEOTIDE SEQUENCE [LARGE SCALE GENOMIC DNA]</scope>
    <source>
        <strain evidence="2 3">SM12</strain>
    </source>
</reference>
<dbReference type="Pfam" id="PF01261">
    <property type="entry name" value="AP_endonuc_2"/>
    <property type="match status" value="1"/>
</dbReference>
<dbReference type="Gene3D" id="3.20.20.150">
    <property type="entry name" value="Divalent-metal-dependent TIM barrel enzymes"/>
    <property type="match status" value="1"/>
</dbReference>
<feature type="domain" description="Xylose isomerase-like TIM barrel" evidence="1">
    <location>
        <begin position="22"/>
        <end position="260"/>
    </location>
</feature>
<sequence>MTRKLAVSNIAWAPGDRDAAYALLKRHGISGLEIAPGLLFHGSPDPLLPSNERVAAEFAAMQAHGLTLVSMQSLLFGVEGAALFEGEERQKTLTQALRRAIDFAGRLKIPNLVFGSPRQRVVPADMPADTVKTIAIEAFRALGDAAEAAGTKFGLEFNPVAYGTNFLNRADEALAMVEAVDHPAVTLILDLGAMHMNQEFSQVEDLIARAAAHISHVHVSEPDLAPAPASAEQVVIVLRALDRAGYTGWTSIEMKQTATPLDDLDKVLARLCAAAELAREIAA</sequence>
<comment type="caution">
    <text evidence="2">The sequence shown here is derived from an EMBL/GenBank/DDBJ whole genome shotgun (WGS) entry which is preliminary data.</text>
</comment>
<dbReference type="RefSeq" id="WP_143126622.1">
    <property type="nucleotide sequence ID" value="NZ_VJMG01000055.1"/>
</dbReference>
<dbReference type="SUPFAM" id="SSF51658">
    <property type="entry name" value="Xylose isomerase-like"/>
    <property type="match status" value="1"/>
</dbReference>
<keyword evidence="3" id="KW-1185">Reference proteome</keyword>
<evidence type="ECO:0000259" key="1">
    <source>
        <dbReference type="Pfam" id="PF01261"/>
    </source>
</evidence>
<evidence type="ECO:0000313" key="3">
    <source>
        <dbReference type="Proteomes" id="UP000316801"/>
    </source>
</evidence>
<keyword evidence="2" id="KW-0413">Isomerase</keyword>